<feature type="region of interest" description="Disordered" evidence="12">
    <location>
        <begin position="84"/>
        <end position="104"/>
    </location>
</feature>
<keyword evidence="3 11" id="KW-0813">Transport</keyword>
<keyword evidence="14" id="KW-1185">Reference proteome</keyword>
<dbReference type="Pfam" id="PF00153">
    <property type="entry name" value="Mito_carr"/>
    <property type="match status" value="3"/>
</dbReference>
<keyword evidence="7" id="KW-1133">Transmembrane helix</keyword>
<feature type="repeat" description="Solcar" evidence="10">
    <location>
        <begin position="335"/>
        <end position="417"/>
    </location>
</feature>
<keyword evidence="5" id="KW-0677">Repeat</keyword>
<evidence type="ECO:0000256" key="11">
    <source>
        <dbReference type="RuleBase" id="RU000488"/>
    </source>
</evidence>
<evidence type="ECO:0000256" key="10">
    <source>
        <dbReference type="PROSITE-ProRule" id="PRU00282"/>
    </source>
</evidence>
<evidence type="ECO:0000256" key="5">
    <source>
        <dbReference type="ARBA" id="ARBA00022737"/>
    </source>
</evidence>
<evidence type="ECO:0000256" key="8">
    <source>
        <dbReference type="ARBA" id="ARBA00023128"/>
    </source>
</evidence>
<accession>A0A3M7LVG2</accession>
<keyword evidence="4 10" id="KW-0812">Transmembrane</keyword>
<dbReference type="OrthoDB" id="2382881at2759"/>
<dbReference type="SUPFAM" id="SSF103506">
    <property type="entry name" value="Mitochondrial carrier"/>
    <property type="match status" value="1"/>
</dbReference>
<evidence type="ECO:0000256" key="3">
    <source>
        <dbReference type="ARBA" id="ARBA00022448"/>
    </source>
</evidence>
<proteinExistence type="inferred from homology"/>
<keyword evidence="8" id="KW-0496">Mitochondrion</keyword>
<keyword evidence="9 10" id="KW-0472">Membrane</keyword>
<evidence type="ECO:0000256" key="9">
    <source>
        <dbReference type="ARBA" id="ARBA00023136"/>
    </source>
</evidence>
<reference evidence="13 14" key="1">
    <citation type="journal article" date="2014" name="PLoS ONE">
        <title>De novo Genome Assembly of the Fungal Plant Pathogen Pyrenophora semeniperda.</title>
        <authorList>
            <person name="Soliai M.M."/>
            <person name="Meyer S.E."/>
            <person name="Udall J.A."/>
            <person name="Elzinga D.E."/>
            <person name="Hermansen R.A."/>
            <person name="Bodily P.M."/>
            <person name="Hart A.A."/>
            <person name="Coleman C.E."/>
        </authorList>
    </citation>
    <scope>NUCLEOTIDE SEQUENCE [LARGE SCALE GENOMIC DNA]</scope>
    <source>
        <strain evidence="13 14">CCB06</strain>
        <tissue evidence="13">Mycelium</tissue>
    </source>
</reference>
<feature type="repeat" description="Solcar" evidence="10">
    <location>
        <begin position="233"/>
        <end position="325"/>
    </location>
</feature>
<feature type="compositionally biased region" description="Basic and acidic residues" evidence="12">
    <location>
        <begin position="87"/>
        <end position="104"/>
    </location>
</feature>
<dbReference type="GO" id="GO:0022857">
    <property type="term" value="F:transmembrane transporter activity"/>
    <property type="evidence" value="ECO:0007669"/>
    <property type="project" value="TreeGrafter"/>
</dbReference>
<organism evidence="13 14">
    <name type="scientific">Pyrenophora seminiperda CCB06</name>
    <dbReference type="NCBI Taxonomy" id="1302712"/>
    <lineage>
        <taxon>Eukaryota</taxon>
        <taxon>Fungi</taxon>
        <taxon>Dikarya</taxon>
        <taxon>Ascomycota</taxon>
        <taxon>Pezizomycotina</taxon>
        <taxon>Dothideomycetes</taxon>
        <taxon>Pleosporomycetidae</taxon>
        <taxon>Pleosporales</taxon>
        <taxon>Pleosporineae</taxon>
        <taxon>Pleosporaceae</taxon>
        <taxon>Pyrenophora</taxon>
    </lineage>
</organism>
<evidence type="ECO:0000313" key="13">
    <source>
        <dbReference type="EMBL" id="RMZ66166.1"/>
    </source>
</evidence>
<dbReference type="AlphaFoldDB" id="A0A3M7LVG2"/>
<feature type="repeat" description="Solcar" evidence="10">
    <location>
        <begin position="124"/>
        <end position="206"/>
    </location>
</feature>
<dbReference type="GO" id="GO:0031966">
    <property type="term" value="C:mitochondrial membrane"/>
    <property type="evidence" value="ECO:0007669"/>
    <property type="project" value="UniProtKB-SubCell"/>
</dbReference>
<gene>
    <name evidence="13" type="ORF">GMOD_00005242</name>
</gene>
<dbReference type="InterPro" id="IPR050567">
    <property type="entry name" value="Mitochondrial_Carrier"/>
</dbReference>
<dbReference type="InterPro" id="IPR023395">
    <property type="entry name" value="MCP_dom_sf"/>
</dbReference>
<dbReference type="PANTHER" id="PTHR45624">
    <property type="entry name" value="MITOCHONDRIAL BASIC AMINO ACIDS TRANSPORTER-RELATED"/>
    <property type="match status" value="1"/>
</dbReference>
<dbReference type="PANTHER" id="PTHR45624:SF9">
    <property type="entry name" value="CARRIER PROTEIN, PUTATIVE (AFU_ORTHOLOGUE AFUA_4G06390)-RELATED"/>
    <property type="match status" value="1"/>
</dbReference>
<evidence type="ECO:0000256" key="4">
    <source>
        <dbReference type="ARBA" id="ARBA00022692"/>
    </source>
</evidence>
<protein>
    <submittedName>
        <fullName evidence="13">Mitochondrial carrier</fullName>
    </submittedName>
</protein>
<evidence type="ECO:0000256" key="1">
    <source>
        <dbReference type="ARBA" id="ARBA00004225"/>
    </source>
</evidence>
<keyword evidence="6" id="KW-0999">Mitochondrion inner membrane</keyword>
<dbReference type="Gene3D" id="1.50.40.10">
    <property type="entry name" value="Mitochondrial carrier domain"/>
    <property type="match status" value="2"/>
</dbReference>
<name>A0A3M7LVG2_9PLEO</name>
<dbReference type="EMBL" id="KE747806">
    <property type="protein sequence ID" value="RMZ66166.1"/>
    <property type="molecule type" value="Genomic_DNA"/>
</dbReference>
<dbReference type="PROSITE" id="PS50920">
    <property type="entry name" value="SOLCAR"/>
    <property type="match status" value="3"/>
</dbReference>
<evidence type="ECO:0000256" key="12">
    <source>
        <dbReference type="SAM" id="MobiDB-lite"/>
    </source>
</evidence>
<sequence length="433" mass="48154">MCHKAPSQPHHFITTIDVDIRPAPPPLSPNLDSYPKSLRAAQIAHTRHLYRAWRRSGLHGACPAAGPIATAVGRQHRLPQLAIASMPKKDGERPNVQKDIPNRPRDLTDVSRAVLRSEQAKRWTKRYRTEVAASSSSLLSTFAAYPLDSVKTRLQAYKFNSFTDCVRHTYKTEGFHGFYRGVWSPLASITLVRTVSFSIYQRTKYALDNWIYQTTGSSPLVIANTRGAWPTLSTVTCFGLAGVNAGAAITLSAQISVLMAERSDGGGKNEAIRKSYQNLGTWKTAQNLVKHRGWGGLYSGFHLHLLRDSIGTGIYFVTYESVKQILANARGTSPTHPLAVVVAGGMCGLVSWACIFPIDTVKSIYQRNCLVGGKDKAIRPKIEFFSRRMYRGLGVSMSRSCMVNAIFFTAFEFLKKRINGMTYDEELLRANDY</sequence>
<evidence type="ECO:0000313" key="14">
    <source>
        <dbReference type="Proteomes" id="UP000265663"/>
    </source>
</evidence>
<evidence type="ECO:0000256" key="7">
    <source>
        <dbReference type="ARBA" id="ARBA00022989"/>
    </source>
</evidence>
<dbReference type="Proteomes" id="UP000265663">
    <property type="component" value="Unassembled WGS sequence"/>
</dbReference>
<comment type="similarity">
    <text evidence="2 11">Belongs to the mitochondrial carrier (TC 2.A.29) family.</text>
</comment>
<evidence type="ECO:0000256" key="2">
    <source>
        <dbReference type="ARBA" id="ARBA00006375"/>
    </source>
</evidence>
<comment type="subcellular location">
    <subcellularLocation>
        <location evidence="1">Mitochondrion membrane</location>
        <topology evidence="1">Multi-pass membrane protein</topology>
    </subcellularLocation>
</comment>
<evidence type="ECO:0000256" key="6">
    <source>
        <dbReference type="ARBA" id="ARBA00022792"/>
    </source>
</evidence>
<dbReference type="InterPro" id="IPR018108">
    <property type="entry name" value="MCP_transmembrane"/>
</dbReference>